<feature type="non-terminal residue" evidence="1">
    <location>
        <position position="1"/>
    </location>
</feature>
<dbReference type="Gene3D" id="3.90.1640.10">
    <property type="entry name" value="inorganic pyrophosphatase (n-terminal core)"/>
    <property type="match status" value="2"/>
</dbReference>
<evidence type="ECO:0000313" key="2">
    <source>
        <dbReference type="Proteomes" id="UP000230136"/>
    </source>
</evidence>
<reference evidence="2" key="1">
    <citation type="submission" date="2017-09" db="EMBL/GenBank/DDBJ databases">
        <title>Depth-based differentiation of microbial function through sediment-hosted aquifers and enrichment of novel symbionts in the deep terrestrial subsurface.</title>
        <authorList>
            <person name="Probst A.J."/>
            <person name="Ladd B."/>
            <person name="Jarett J.K."/>
            <person name="Geller-Mcgrath D.E."/>
            <person name="Sieber C.M.K."/>
            <person name="Emerson J.B."/>
            <person name="Anantharaman K."/>
            <person name="Thomas B.C."/>
            <person name="Malmstrom R."/>
            <person name="Stieglmeier M."/>
            <person name="Klingl A."/>
            <person name="Woyke T."/>
            <person name="Ryan C.M."/>
            <person name="Banfield J.F."/>
        </authorList>
    </citation>
    <scope>NUCLEOTIDE SEQUENCE [LARGE SCALE GENOMIC DNA]</scope>
</reference>
<proteinExistence type="predicted"/>
<comment type="caution">
    <text evidence="1">The sequence shown here is derived from an EMBL/GenBank/DDBJ whole genome shotgun (WGS) entry which is preliminary data.</text>
</comment>
<dbReference type="EMBL" id="PFSY01000072">
    <property type="protein sequence ID" value="PJC02035.1"/>
    <property type="molecule type" value="Genomic_DNA"/>
</dbReference>
<dbReference type="PANTHER" id="PTHR47618">
    <property type="entry name" value="BIFUNCTIONAL OLIGORIBONUCLEASE AND PAP PHOSPHATASE NRNA"/>
    <property type="match status" value="1"/>
</dbReference>
<organism evidence="1 2">
    <name type="scientific">Candidatus Komeilibacteria bacterium CG_4_9_14_0_8_um_filter_36_9</name>
    <dbReference type="NCBI Taxonomy" id="1974473"/>
    <lineage>
        <taxon>Bacteria</taxon>
        <taxon>Candidatus Komeiliibacteriota</taxon>
    </lineage>
</organism>
<dbReference type="InterPro" id="IPR051319">
    <property type="entry name" value="Oligoribo/pAp-PDE_c-di-AMP_PDE"/>
</dbReference>
<gene>
    <name evidence="1" type="ORF">CO073_01555</name>
</gene>
<evidence type="ECO:0000313" key="1">
    <source>
        <dbReference type="EMBL" id="PJC02035.1"/>
    </source>
</evidence>
<name>A0A2M8DRM7_9BACT</name>
<dbReference type="InterPro" id="IPR038763">
    <property type="entry name" value="DHH_sf"/>
</dbReference>
<accession>A0A2M8DRM7</accession>
<dbReference type="Gene3D" id="3.10.310.30">
    <property type="match status" value="1"/>
</dbReference>
<dbReference type="Proteomes" id="UP000230136">
    <property type="component" value="Unassembled WGS sequence"/>
</dbReference>
<protein>
    <recommendedName>
        <fullName evidence="3">DDH domain-containing protein</fullName>
    </recommendedName>
</protein>
<dbReference type="AlphaFoldDB" id="A0A2M8DRM7"/>
<evidence type="ECO:0008006" key="3">
    <source>
        <dbReference type="Google" id="ProtNLM"/>
    </source>
</evidence>
<dbReference type="PANTHER" id="PTHR47618:SF1">
    <property type="entry name" value="BIFUNCTIONAL OLIGORIBONUCLEASE AND PAP PHOSPHATASE NRNA"/>
    <property type="match status" value="1"/>
</dbReference>
<dbReference type="SUPFAM" id="SSF64182">
    <property type="entry name" value="DHH phosphoesterases"/>
    <property type="match status" value="1"/>
</dbReference>
<sequence>SQKQQINNRLQQAKNILLISKAAYHGDDVSALLAWYKFLLSLHKSCDVIIDNFSLRPEYKFLPGWQNIKKQINKLKKFTLSVNIAQTKLEDFSYDITGDELLLYLTPQKGFFEAKDVQIKDIDFKYDLIICLGVQDYDALGSIYNEHADFFLQTPVINIDNHQLNEHFGEINEVDITKTSIAEMSYDLFNFINKDLIDQEIATCLLTGLIQATKSFKTTNVNSQTLQVASELIKLGGNRKEIVDRLFNTKSIPILKLWGKILTRLQVESKYSIVWSYLDRDDVLNSGAEEKDLIGSIDELIMTSPQAEIVVIFYTAGHNQTRVYLYSTRNFDSLRLLDKYNPTGNKDLAFCQINQPVEEVTSHVIEHLKNKVSFLLP</sequence>